<reference evidence="10" key="1">
    <citation type="journal article" date="2019" name="Int. J. Syst. Evol. Microbiol.">
        <title>The Global Catalogue of Microorganisms (GCM) 10K type strain sequencing project: providing services to taxonomists for standard genome sequencing and annotation.</title>
        <authorList>
            <consortium name="The Broad Institute Genomics Platform"/>
            <consortium name="The Broad Institute Genome Sequencing Center for Infectious Disease"/>
            <person name="Wu L."/>
            <person name="Ma J."/>
        </authorList>
    </citation>
    <scope>NUCLEOTIDE SEQUENCE [LARGE SCALE GENOMIC DNA]</scope>
    <source>
        <strain evidence="10">CCUG 58127</strain>
    </source>
</reference>
<dbReference type="RefSeq" id="WP_382398359.1">
    <property type="nucleotide sequence ID" value="NZ_JBHSWH010000001.1"/>
</dbReference>
<keyword evidence="10" id="KW-1185">Reference proteome</keyword>
<keyword evidence="4 7" id="KW-0812">Transmembrane</keyword>
<feature type="transmembrane region" description="Helical" evidence="7">
    <location>
        <begin position="72"/>
        <end position="93"/>
    </location>
</feature>
<dbReference type="CDD" id="cd06261">
    <property type="entry name" value="TM_PBP2"/>
    <property type="match status" value="1"/>
</dbReference>
<keyword evidence="6 7" id="KW-0472">Membrane</keyword>
<dbReference type="SUPFAM" id="SSF161098">
    <property type="entry name" value="MetI-like"/>
    <property type="match status" value="1"/>
</dbReference>
<comment type="similarity">
    <text evidence="7">Belongs to the binding-protein-dependent transport system permease family.</text>
</comment>
<organism evidence="9 10">
    <name type="scientific">Flexivirga alba</name>
    <dbReference type="NCBI Taxonomy" id="702742"/>
    <lineage>
        <taxon>Bacteria</taxon>
        <taxon>Bacillati</taxon>
        <taxon>Actinomycetota</taxon>
        <taxon>Actinomycetes</taxon>
        <taxon>Micrococcales</taxon>
        <taxon>Dermacoccaceae</taxon>
        <taxon>Flexivirga</taxon>
    </lineage>
</organism>
<keyword evidence="3" id="KW-1003">Cell membrane</keyword>
<keyword evidence="2 7" id="KW-0813">Transport</keyword>
<feature type="transmembrane region" description="Helical" evidence="7">
    <location>
        <begin position="105"/>
        <end position="126"/>
    </location>
</feature>
<dbReference type="EMBL" id="JBHSWH010000001">
    <property type="protein sequence ID" value="MFC6704277.1"/>
    <property type="molecule type" value="Genomic_DNA"/>
</dbReference>
<dbReference type="InterPro" id="IPR000515">
    <property type="entry name" value="MetI-like"/>
</dbReference>
<evidence type="ECO:0000256" key="6">
    <source>
        <dbReference type="ARBA" id="ARBA00023136"/>
    </source>
</evidence>
<evidence type="ECO:0000256" key="1">
    <source>
        <dbReference type="ARBA" id="ARBA00004651"/>
    </source>
</evidence>
<evidence type="ECO:0000256" key="4">
    <source>
        <dbReference type="ARBA" id="ARBA00022692"/>
    </source>
</evidence>
<keyword evidence="5 7" id="KW-1133">Transmembrane helix</keyword>
<sequence>MGPTDRMRILVIAVGSVWPTLLATIDGVRGIDPGVLDVTRIFRTSRLRKLFKVLLPAASPLILAGVKTSLAFSIILVVVSEMLASTAGIGYFISSSQQYFNLPSMWAGTIAMGVLGYLLSEIFFTVERRLLAWRDDA</sequence>
<evidence type="ECO:0000256" key="3">
    <source>
        <dbReference type="ARBA" id="ARBA00022475"/>
    </source>
</evidence>
<evidence type="ECO:0000259" key="8">
    <source>
        <dbReference type="PROSITE" id="PS50928"/>
    </source>
</evidence>
<protein>
    <submittedName>
        <fullName evidence="9">ABC transporter permease</fullName>
    </submittedName>
</protein>
<name>A0ABW2ABY1_9MICO</name>
<evidence type="ECO:0000313" key="10">
    <source>
        <dbReference type="Proteomes" id="UP001596298"/>
    </source>
</evidence>
<evidence type="ECO:0000256" key="7">
    <source>
        <dbReference type="RuleBase" id="RU363032"/>
    </source>
</evidence>
<dbReference type="Proteomes" id="UP001596298">
    <property type="component" value="Unassembled WGS sequence"/>
</dbReference>
<evidence type="ECO:0000256" key="5">
    <source>
        <dbReference type="ARBA" id="ARBA00022989"/>
    </source>
</evidence>
<evidence type="ECO:0000313" key="9">
    <source>
        <dbReference type="EMBL" id="MFC6704277.1"/>
    </source>
</evidence>
<feature type="domain" description="ABC transmembrane type-1" evidence="8">
    <location>
        <begin position="1"/>
        <end position="127"/>
    </location>
</feature>
<accession>A0ABW2ABY1</accession>
<dbReference type="Gene3D" id="1.10.3720.10">
    <property type="entry name" value="MetI-like"/>
    <property type="match status" value="1"/>
</dbReference>
<dbReference type="PANTHER" id="PTHR30151">
    <property type="entry name" value="ALKANE SULFONATE ABC TRANSPORTER-RELATED, MEMBRANE SUBUNIT"/>
    <property type="match status" value="1"/>
</dbReference>
<comment type="subcellular location">
    <subcellularLocation>
        <location evidence="1 7">Cell membrane</location>
        <topology evidence="1 7">Multi-pass membrane protein</topology>
    </subcellularLocation>
</comment>
<evidence type="ECO:0000256" key="2">
    <source>
        <dbReference type="ARBA" id="ARBA00022448"/>
    </source>
</evidence>
<dbReference type="PANTHER" id="PTHR30151:SF0">
    <property type="entry name" value="ABC TRANSPORTER PERMEASE PROTEIN MJ0413-RELATED"/>
    <property type="match status" value="1"/>
</dbReference>
<comment type="caution">
    <text evidence="9">The sequence shown here is derived from an EMBL/GenBank/DDBJ whole genome shotgun (WGS) entry which is preliminary data.</text>
</comment>
<dbReference type="InterPro" id="IPR035906">
    <property type="entry name" value="MetI-like_sf"/>
</dbReference>
<dbReference type="Pfam" id="PF00528">
    <property type="entry name" value="BPD_transp_1"/>
    <property type="match status" value="1"/>
</dbReference>
<proteinExistence type="inferred from homology"/>
<dbReference type="PROSITE" id="PS50928">
    <property type="entry name" value="ABC_TM1"/>
    <property type="match status" value="1"/>
</dbReference>
<gene>
    <name evidence="9" type="ORF">ACFQDH_03055</name>
</gene>